<keyword evidence="8 9" id="KW-0472">Membrane</keyword>
<evidence type="ECO:0000256" key="8">
    <source>
        <dbReference type="ARBA" id="ARBA00023136"/>
    </source>
</evidence>
<dbReference type="GO" id="GO:0000026">
    <property type="term" value="F:alpha-1,2-mannosyltransferase activity"/>
    <property type="evidence" value="ECO:0007669"/>
    <property type="project" value="TreeGrafter"/>
</dbReference>
<evidence type="ECO:0000313" key="11">
    <source>
        <dbReference type="Proteomes" id="UP000827549"/>
    </source>
</evidence>
<keyword evidence="6 9" id="KW-1133">Transmembrane helix</keyword>
<proteinExistence type="inferred from homology"/>
<dbReference type="Proteomes" id="UP000827549">
    <property type="component" value="Chromosome 2"/>
</dbReference>
<sequence>MPGYAGYVPLNAEGVRNVTQSLRLRLRPLQVLILAVVFTVIGLPLLIGAERRAAVTDYISTHSGLGGFRPSVLHRPDHELSAHIPPPTGGVDPDEVPLTLEARLEWFVNRPVLEQWEAELPSRNQCPMYTYARNTYFFHTQDDRIEKWKQVSKDTIRRQRQKVLDYFRQLDREGQKMVWTPALEKNTPKDQRRGVIYTGGDSAKNLARLKLSLHMLRNVVNCALPVEVHHYEREMKDQAIRYELEHKYNVTLVQSKAVFTDGKPWQIKNRAFVDTKFTQFVYMDSDNLPLQDPEEHFDSVEFKQSGSVFWGDLNKDHPDNAIYRFLGRPCSDEHWPAESGQVVYDKSANEGLNLAVLHLSNHMMDDKDFYGNLAYGDKDTYRFSFYALGLDYQQAPRMFASAGGYQDRNGQDQKEFCGHSLMHWGLTPERYKFDQAYHPKPAFLHTILGKVRYGLNPEKVFSHFKRPREDFINDKRLVRTDYQYTGECFDITLKGPDGMPDSPNSYGDGQGTLIPEMKEGLDPKIWAGLHAMAKDFVELNIPGT</sequence>
<feature type="transmembrane region" description="Helical" evidence="9">
    <location>
        <begin position="31"/>
        <end position="49"/>
    </location>
</feature>
<reference evidence="10" key="1">
    <citation type="submission" date="2023-10" db="EMBL/GenBank/DDBJ databases">
        <authorList>
            <person name="Noh H."/>
        </authorList>
    </citation>
    <scope>NUCLEOTIDE SEQUENCE</scope>
    <source>
        <strain evidence="10">DUCC4014</strain>
    </source>
</reference>
<keyword evidence="11" id="KW-1185">Reference proteome</keyword>
<dbReference type="Pfam" id="PF11051">
    <property type="entry name" value="Mannosyl_trans3"/>
    <property type="match status" value="2"/>
</dbReference>
<dbReference type="PANTHER" id="PTHR31646">
    <property type="entry name" value="ALPHA-1,2-MANNOSYLTRANSFERASE MNN2"/>
    <property type="match status" value="1"/>
</dbReference>
<dbReference type="RefSeq" id="XP_062624355.1">
    <property type="nucleotide sequence ID" value="XM_062768371.1"/>
</dbReference>
<evidence type="ECO:0000256" key="1">
    <source>
        <dbReference type="ARBA" id="ARBA00004323"/>
    </source>
</evidence>
<evidence type="ECO:0000256" key="7">
    <source>
        <dbReference type="ARBA" id="ARBA00023034"/>
    </source>
</evidence>
<dbReference type="AlphaFoldDB" id="A0AAF0Y7L0"/>
<evidence type="ECO:0000256" key="2">
    <source>
        <dbReference type="ARBA" id="ARBA00009105"/>
    </source>
</evidence>
<keyword evidence="4 9" id="KW-0812">Transmembrane</keyword>
<dbReference type="GO" id="GO:0000139">
    <property type="term" value="C:Golgi membrane"/>
    <property type="evidence" value="ECO:0007669"/>
    <property type="project" value="UniProtKB-SubCell"/>
</dbReference>
<name>A0AAF0Y7L0_9TREE</name>
<keyword evidence="5" id="KW-0735">Signal-anchor</keyword>
<comment type="similarity">
    <text evidence="2">Belongs to the MNN1/MNT family.</text>
</comment>
<dbReference type="InterPro" id="IPR022751">
    <property type="entry name" value="Alpha_mannosyltransferase"/>
</dbReference>
<gene>
    <name evidence="10" type="primary">MNN22</name>
    <name evidence="10" type="ORF">LOC62_02G001871</name>
</gene>
<dbReference type="InterPro" id="IPR029044">
    <property type="entry name" value="Nucleotide-diphossugar_trans"/>
</dbReference>
<dbReference type="GO" id="GO:0046354">
    <property type="term" value="P:mannan biosynthetic process"/>
    <property type="evidence" value="ECO:0007669"/>
    <property type="project" value="TreeGrafter"/>
</dbReference>
<dbReference type="EMBL" id="CP086715">
    <property type="protein sequence ID" value="WOO78323.1"/>
    <property type="molecule type" value="Genomic_DNA"/>
</dbReference>
<dbReference type="PANTHER" id="PTHR31646:SF1">
    <property type="entry name" value="ALPHA-1,2-MANNOSYLTRANSFERASE MNN2"/>
    <property type="match status" value="1"/>
</dbReference>
<dbReference type="GeneID" id="87805123"/>
<evidence type="ECO:0000256" key="5">
    <source>
        <dbReference type="ARBA" id="ARBA00022968"/>
    </source>
</evidence>
<comment type="subcellular location">
    <subcellularLocation>
        <location evidence="1">Golgi apparatus membrane</location>
        <topology evidence="1">Single-pass type II membrane protein</topology>
    </subcellularLocation>
</comment>
<evidence type="ECO:0000256" key="4">
    <source>
        <dbReference type="ARBA" id="ARBA00022692"/>
    </source>
</evidence>
<dbReference type="SUPFAM" id="SSF53448">
    <property type="entry name" value="Nucleotide-diphospho-sugar transferases"/>
    <property type="match status" value="1"/>
</dbReference>
<evidence type="ECO:0000256" key="6">
    <source>
        <dbReference type="ARBA" id="ARBA00022989"/>
    </source>
</evidence>
<keyword evidence="7" id="KW-0333">Golgi apparatus</keyword>
<evidence type="ECO:0000256" key="3">
    <source>
        <dbReference type="ARBA" id="ARBA00022679"/>
    </source>
</evidence>
<evidence type="ECO:0000313" key="10">
    <source>
        <dbReference type="EMBL" id="WOO78323.1"/>
    </source>
</evidence>
<protein>
    <submittedName>
        <fullName evidence="10">Alpha-1,2-mannosyltransferase MNN22</fullName>
    </submittedName>
</protein>
<keyword evidence="3" id="KW-0808">Transferase</keyword>
<evidence type="ECO:0000256" key="9">
    <source>
        <dbReference type="SAM" id="Phobius"/>
    </source>
</evidence>
<organism evidence="10 11">
    <name type="scientific">Vanrija pseudolonga</name>
    <dbReference type="NCBI Taxonomy" id="143232"/>
    <lineage>
        <taxon>Eukaryota</taxon>
        <taxon>Fungi</taxon>
        <taxon>Dikarya</taxon>
        <taxon>Basidiomycota</taxon>
        <taxon>Agaricomycotina</taxon>
        <taxon>Tremellomycetes</taxon>
        <taxon>Trichosporonales</taxon>
        <taxon>Trichosporonaceae</taxon>
        <taxon>Vanrija</taxon>
    </lineage>
</organism>
<accession>A0AAF0Y7L0</accession>